<evidence type="ECO:0000256" key="6">
    <source>
        <dbReference type="ARBA" id="ARBA00023136"/>
    </source>
</evidence>
<protein>
    <submittedName>
        <fullName evidence="11">Motility protein MotB</fullName>
    </submittedName>
</protein>
<dbReference type="Pfam" id="PF13677">
    <property type="entry name" value="MotB_plug"/>
    <property type="match status" value="1"/>
</dbReference>
<evidence type="ECO:0000256" key="5">
    <source>
        <dbReference type="ARBA" id="ARBA00022989"/>
    </source>
</evidence>
<dbReference type="EMBL" id="QFZK01000024">
    <property type="protein sequence ID" value="RFO95035.1"/>
    <property type="molecule type" value="Genomic_DNA"/>
</dbReference>
<evidence type="ECO:0000256" key="9">
    <source>
        <dbReference type="SAM" id="Phobius"/>
    </source>
</evidence>
<comment type="similarity">
    <text evidence="2">Belongs to the MotB family.</text>
</comment>
<evidence type="ECO:0000256" key="3">
    <source>
        <dbReference type="ARBA" id="ARBA00022475"/>
    </source>
</evidence>
<dbReference type="InterPro" id="IPR025713">
    <property type="entry name" value="MotB-like_N_dom"/>
</dbReference>
<dbReference type="Pfam" id="PF00691">
    <property type="entry name" value="OmpA"/>
    <property type="match status" value="1"/>
</dbReference>
<dbReference type="PANTHER" id="PTHR30329:SF21">
    <property type="entry name" value="LIPOPROTEIN YIAD-RELATED"/>
    <property type="match status" value="1"/>
</dbReference>
<dbReference type="RefSeq" id="WP_117180036.1">
    <property type="nucleotide sequence ID" value="NZ_QFZK01000024.1"/>
</dbReference>
<evidence type="ECO:0000256" key="2">
    <source>
        <dbReference type="ARBA" id="ARBA00008914"/>
    </source>
</evidence>
<sequence>MAGDAKKLQPIIIKRVKKGGHAVHGGAWKIAYADFVTAMMAFFLLMWLLGSTSEGDKKGISDYFQSPLKVALAGGSGSGSSNSLLNGGGNDISQSVGQTSRADGDEKRAKKVATEQFRAAEVKADSRRLSALGAKIAMTISNNAKLAEFSKQIKMELTPDGLRIQIVDDQKRPMFDSGSADVKSYMRDILREIGLALLDVENKISLDGHTDRQAFGDPVRGYSNWELSADRANAARRELMIAGMPEGKLARVVGMGSSVPFEPDNPNAAINRRISILVMTKEAQERLLGQSAPVEAEPEAVPPAAAAKTTP</sequence>
<dbReference type="InterPro" id="IPR050330">
    <property type="entry name" value="Bact_OuterMem_StrucFunc"/>
</dbReference>
<feature type="region of interest" description="Disordered" evidence="8">
    <location>
        <begin position="290"/>
        <end position="311"/>
    </location>
</feature>
<dbReference type="PANTHER" id="PTHR30329">
    <property type="entry name" value="STATOR ELEMENT OF FLAGELLAR MOTOR COMPLEX"/>
    <property type="match status" value="1"/>
</dbReference>
<dbReference type="SUPFAM" id="SSF103088">
    <property type="entry name" value="OmpA-like"/>
    <property type="match status" value="1"/>
</dbReference>
<dbReference type="CDD" id="cd07185">
    <property type="entry name" value="OmpA_C-like"/>
    <property type="match status" value="1"/>
</dbReference>
<comment type="subcellular location">
    <subcellularLocation>
        <location evidence="1">Cell membrane</location>
        <topology evidence="1">Single-pass membrane protein</topology>
    </subcellularLocation>
</comment>
<keyword evidence="4 9" id="KW-0812">Transmembrane</keyword>
<evidence type="ECO:0000313" key="11">
    <source>
        <dbReference type="EMBL" id="RFO95035.1"/>
    </source>
</evidence>
<feature type="compositionally biased region" description="Polar residues" evidence="8">
    <location>
        <begin position="91"/>
        <end position="101"/>
    </location>
</feature>
<comment type="caution">
    <text evidence="11">The sequence shown here is derived from an EMBL/GenBank/DDBJ whole genome shotgun (WGS) entry which is preliminary data.</text>
</comment>
<feature type="region of interest" description="Disordered" evidence="8">
    <location>
        <begin position="83"/>
        <end position="109"/>
    </location>
</feature>
<feature type="transmembrane region" description="Helical" evidence="9">
    <location>
        <begin position="30"/>
        <end position="49"/>
    </location>
</feature>
<accession>A0A3E1R6N7</accession>
<dbReference type="InterPro" id="IPR036737">
    <property type="entry name" value="OmpA-like_sf"/>
</dbReference>
<dbReference type="AlphaFoldDB" id="A0A3E1R6N7"/>
<dbReference type="GO" id="GO:0005886">
    <property type="term" value="C:plasma membrane"/>
    <property type="evidence" value="ECO:0007669"/>
    <property type="project" value="UniProtKB-SubCell"/>
</dbReference>
<evidence type="ECO:0000256" key="1">
    <source>
        <dbReference type="ARBA" id="ARBA00004162"/>
    </source>
</evidence>
<keyword evidence="3" id="KW-1003">Cell membrane</keyword>
<dbReference type="NCBIfam" id="NF006548">
    <property type="entry name" value="PRK09041.1"/>
    <property type="match status" value="1"/>
</dbReference>
<dbReference type="OrthoDB" id="9809186at2"/>
<keyword evidence="6 7" id="KW-0472">Membrane</keyword>
<name>A0A3E1R6N7_9BURK</name>
<evidence type="ECO:0000256" key="7">
    <source>
        <dbReference type="PROSITE-ProRule" id="PRU00473"/>
    </source>
</evidence>
<dbReference type="PROSITE" id="PS51123">
    <property type="entry name" value="OMPA_2"/>
    <property type="match status" value="1"/>
</dbReference>
<dbReference type="InterPro" id="IPR006665">
    <property type="entry name" value="OmpA-like"/>
</dbReference>
<organism evidence="11 12">
    <name type="scientific">Rhodoferax lacus</name>
    <dbReference type="NCBI Taxonomy" id="2184758"/>
    <lineage>
        <taxon>Bacteria</taxon>
        <taxon>Pseudomonadati</taxon>
        <taxon>Pseudomonadota</taxon>
        <taxon>Betaproteobacteria</taxon>
        <taxon>Burkholderiales</taxon>
        <taxon>Comamonadaceae</taxon>
        <taxon>Rhodoferax</taxon>
    </lineage>
</organism>
<reference evidence="11 12" key="1">
    <citation type="submission" date="2018-05" db="EMBL/GenBank/DDBJ databases">
        <title>Rhodoferax soyangensis sp.nov., isolated from an oligotrophic freshwater lake.</title>
        <authorList>
            <person name="Park M."/>
        </authorList>
    </citation>
    <scope>NUCLEOTIDE SEQUENCE [LARGE SCALE GENOMIC DNA]</scope>
    <source>
        <strain evidence="11 12">IMCC26218</strain>
    </source>
</reference>
<feature type="domain" description="OmpA-like" evidence="10">
    <location>
        <begin position="162"/>
        <end position="282"/>
    </location>
</feature>
<dbReference type="Gene3D" id="3.30.1330.60">
    <property type="entry name" value="OmpA-like domain"/>
    <property type="match status" value="1"/>
</dbReference>
<gene>
    <name evidence="11" type="ORF">DIC66_20455</name>
</gene>
<dbReference type="Proteomes" id="UP000260665">
    <property type="component" value="Unassembled WGS sequence"/>
</dbReference>
<evidence type="ECO:0000259" key="10">
    <source>
        <dbReference type="PROSITE" id="PS51123"/>
    </source>
</evidence>
<evidence type="ECO:0000256" key="4">
    <source>
        <dbReference type="ARBA" id="ARBA00022692"/>
    </source>
</evidence>
<proteinExistence type="inferred from homology"/>
<keyword evidence="5 9" id="KW-1133">Transmembrane helix</keyword>
<feature type="compositionally biased region" description="Low complexity" evidence="8">
    <location>
        <begin position="302"/>
        <end position="311"/>
    </location>
</feature>
<evidence type="ECO:0000256" key="8">
    <source>
        <dbReference type="SAM" id="MobiDB-lite"/>
    </source>
</evidence>
<evidence type="ECO:0000313" key="12">
    <source>
        <dbReference type="Proteomes" id="UP000260665"/>
    </source>
</evidence>
<keyword evidence="12" id="KW-1185">Reference proteome</keyword>